<organism evidence="1 2">
    <name type="scientific">Ajellomyces capsulatus</name>
    <name type="common">Darling's disease fungus</name>
    <name type="synonym">Histoplasma capsulatum</name>
    <dbReference type="NCBI Taxonomy" id="5037"/>
    <lineage>
        <taxon>Eukaryota</taxon>
        <taxon>Fungi</taxon>
        <taxon>Dikarya</taxon>
        <taxon>Ascomycota</taxon>
        <taxon>Pezizomycotina</taxon>
        <taxon>Eurotiomycetes</taxon>
        <taxon>Eurotiomycetidae</taxon>
        <taxon>Onygenales</taxon>
        <taxon>Ajellomycetaceae</taxon>
        <taxon>Histoplasma</taxon>
    </lineage>
</organism>
<dbReference type="AlphaFoldDB" id="A0A8A1M330"/>
<accession>A0A8A1M330</accession>
<sequence>MRKSEKSCCCGLFDPGWSWWRSYLPDAIPEESRNERGGGSKRGPYHQGVPIVTAWIIHVAYKLKKACQTLESHNMARISFRALDSHSHRWIAAIKCESSHA</sequence>
<dbReference type="VEuPathDB" id="FungiDB:I7I51_05711"/>
<dbReference type="EMBL" id="CP069110">
    <property type="protein sequence ID" value="QSS60906.1"/>
    <property type="molecule type" value="Genomic_DNA"/>
</dbReference>
<protein>
    <submittedName>
        <fullName evidence="1">Uncharacterized protein</fullName>
    </submittedName>
</protein>
<reference evidence="1" key="1">
    <citation type="submission" date="2021-01" db="EMBL/GenBank/DDBJ databases">
        <title>Chromosome-level genome assembly of a human fungal pathogen reveals clustering of transcriptionally co-regulated genes.</title>
        <authorList>
            <person name="Voorhies M."/>
            <person name="Cohen S."/>
            <person name="Shea T.P."/>
            <person name="Petrus S."/>
            <person name="Munoz J.F."/>
            <person name="Poplawski S."/>
            <person name="Goldman W.E."/>
            <person name="Michael T."/>
            <person name="Cuomo C.A."/>
            <person name="Sil A."/>
            <person name="Beyhan S."/>
        </authorList>
    </citation>
    <scope>NUCLEOTIDE SEQUENCE</scope>
    <source>
        <strain evidence="1">WU24</strain>
    </source>
</reference>
<dbReference type="Proteomes" id="UP000663671">
    <property type="component" value="Chromosome 4"/>
</dbReference>
<evidence type="ECO:0000313" key="1">
    <source>
        <dbReference type="EMBL" id="QSS60906.1"/>
    </source>
</evidence>
<name>A0A8A1M330_AJECA</name>
<evidence type="ECO:0000313" key="2">
    <source>
        <dbReference type="Proteomes" id="UP000663671"/>
    </source>
</evidence>
<proteinExistence type="predicted"/>
<gene>
    <name evidence="1" type="ORF">I7I51_05711</name>
</gene>